<keyword evidence="18" id="KW-1185">Reference proteome</keyword>
<dbReference type="EC" id="2.7.3.9" evidence="5"/>
<dbReference type="PROSITE" id="PS00372">
    <property type="entry name" value="PTS_EIIA_TYPE_2_HIS"/>
    <property type="match status" value="1"/>
</dbReference>
<dbReference type="Pfam" id="PF02896">
    <property type="entry name" value="PEP-utilizers_C"/>
    <property type="match status" value="1"/>
</dbReference>
<proteinExistence type="inferred from homology"/>
<keyword evidence="6" id="KW-0813">Transport</keyword>
<dbReference type="InterPro" id="IPR008279">
    <property type="entry name" value="PEP-util_enz_mobile_dom"/>
</dbReference>
<evidence type="ECO:0000256" key="5">
    <source>
        <dbReference type="ARBA" id="ARBA00012232"/>
    </source>
</evidence>
<dbReference type="CDD" id="cd00367">
    <property type="entry name" value="PTS-HPr_like"/>
    <property type="match status" value="1"/>
</dbReference>
<dbReference type="PRINTS" id="PR01736">
    <property type="entry name" value="PHPHTRNFRASE"/>
</dbReference>
<keyword evidence="12" id="KW-0479">Metal-binding</keyword>
<evidence type="ECO:0000256" key="4">
    <source>
        <dbReference type="ARBA" id="ARBA00007837"/>
    </source>
</evidence>
<dbReference type="InterPro" id="IPR016152">
    <property type="entry name" value="PTrfase/Anion_transptr"/>
</dbReference>
<dbReference type="Pfam" id="PF00381">
    <property type="entry name" value="PTS-HPr"/>
    <property type="match status" value="1"/>
</dbReference>
<evidence type="ECO:0000256" key="8">
    <source>
        <dbReference type="ARBA" id="ARBA00022553"/>
    </source>
</evidence>
<dbReference type="EMBL" id="MTJN01000002">
    <property type="protein sequence ID" value="OOV09067.1"/>
    <property type="molecule type" value="Genomic_DNA"/>
</dbReference>
<evidence type="ECO:0000256" key="12">
    <source>
        <dbReference type="ARBA" id="ARBA00022723"/>
    </source>
</evidence>
<keyword evidence="7" id="KW-0963">Cytoplasm</keyword>
<dbReference type="NCBIfam" id="TIGR01417">
    <property type="entry name" value="PTS_I_fam"/>
    <property type="match status" value="1"/>
</dbReference>
<dbReference type="CDD" id="cd00211">
    <property type="entry name" value="PTS_IIA_fru"/>
    <property type="match status" value="1"/>
</dbReference>
<dbReference type="Pfam" id="PF00391">
    <property type="entry name" value="PEP-utilizers"/>
    <property type="match status" value="1"/>
</dbReference>
<dbReference type="PRINTS" id="PR00107">
    <property type="entry name" value="PHOSPHOCPHPR"/>
</dbReference>
<dbReference type="Gene3D" id="3.20.20.60">
    <property type="entry name" value="Phosphoenolpyruvate-binding domains"/>
    <property type="match status" value="1"/>
</dbReference>
<dbReference type="InterPro" id="IPR000032">
    <property type="entry name" value="HPr-like"/>
</dbReference>
<sequence length="827" mass="88281">METMTTACVKLNAQASNKTEAVRLAGQLLVDAGYIDPGYVDSMLKREEVANTFLGSAVAIPHGMVEDRHLIHHTGVAVVQFRDGVSWKDGDRAQLVVAIAAKSDEHIVLLRRLTRLMQRPQSIESLVATNDAQLIVGTLADEPVQAASPVAAVQEWPNDAQSVWTLDYPNGLHARPATRWVDTAKRFACELRVYKGQEFADAKALTGLLSLGAARGDSLRFAARGPDARRAVDALLDVVHSLSSEEKADAERARRNALAARRSAPDWLPGGSPQAIYGIGASPGLAIGALVRHVSHQFDVHDVPGDVVAEGEALEAAVLAISQELETLEAQTRSRLGATEAAIFAAHRELIADADLLRDALASILRGHGAAWAWQNALQTRVEKLQGVADPLLAARALDLRDVGERVLARMLGIERQRLVLTQPSILVAEDLTPSDTLQLDMAFVVGLAISSGGPTSHTAILARTLGLPAVVAAGSALLAAPEGQLAVIDGSVGAVYLDVSQTDQDAAAAVIERQLAARNTLRESRYLPATTSDGHTIEIAANVANAKQASVAIEAGAEGVGLMRTEFLFLERNSAPDEDEQYRVYREMTEAMGGRTLIIRALDIGGDKKVAYLNLPQEENPFLGVRGARLLLIRQDLLYTQLRALYRAAAHGPIRIMFPMVTHTSEIEALREHCERARAQVNGPELKIGIMVEVPAVAVMADKFAPLVDFFSVGTNDLTQYTLAIDRQHPALAAQADSLHPAVLDLIARTVAAAKKHGTWVGVCGGLAGDPLGARILTGLGVDELSMSAQDIASVKATLRGDSFNAMQQLAQRALAAGSADEVRAL</sequence>
<dbReference type="STRING" id="28066.RF819_11085"/>
<dbReference type="InterPro" id="IPR008731">
    <property type="entry name" value="PTS_EIN"/>
</dbReference>
<keyword evidence="14" id="KW-0460">Magnesium</keyword>
<dbReference type="SUPFAM" id="SSF52009">
    <property type="entry name" value="Phosphohistidine domain"/>
    <property type="match status" value="1"/>
</dbReference>
<evidence type="ECO:0000256" key="14">
    <source>
        <dbReference type="ARBA" id="ARBA00022842"/>
    </source>
</evidence>
<dbReference type="PANTHER" id="PTHR46244:SF6">
    <property type="entry name" value="PHOSPHOENOLPYRUVATE-PROTEIN PHOSPHOTRANSFERASE"/>
    <property type="match status" value="1"/>
</dbReference>
<comment type="similarity">
    <text evidence="4">Belongs to the PEP-utilizing enzyme family.</text>
</comment>
<feature type="domain" description="PTS EIIA type-2" evidence="15">
    <location>
        <begin position="2"/>
        <end position="142"/>
    </location>
</feature>
<evidence type="ECO:0000256" key="9">
    <source>
        <dbReference type="ARBA" id="ARBA00022597"/>
    </source>
</evidence>
<dbReference type="PROSITE" id="PS00369">
    <property type="entry name" value="PTS_HPR_HIS"/>
    <property type="match status" value="1"/>
</dbReference>
<keyword evidence="9" id="KW-0762">Sugar transport</keyword>
<dbReference type="NCBIfam" id="TIGR01003">
    <property type="entry name" value="PTS_HPr_family"/>
    <property type="match status" value="1"/>
</dbReference>
<dbReference type="GO" id="GO:0016301">
    <property type="term" value="F:kinase activity"/>
    <property type="evidence" value="ECO:0007669"/>
    <property type="project" value="UniProtKB-KW"/>
</dbReference>
<dbReference type="InterPro" id="IPR040442">
    <property type="entry name" value="Pyrv_kinase-like_dom_sf"/>
</dbReference>
<keyword evidence="17" id="KW-0670">Pyruvate</keyword>
<reference evidence="17 18" key="1">
    <citation type="submission" date="2017-01" db="EMBL/GenBank/DDBJ databases">
        <title>Genome sequencing of Rhodoferax fermentans JCM 7819.</title>
        <authorList>
            <person name="Kim Y.J."/>
            <person name="Farh M.E.-A."/>
            <person name="Yang D.-C."/>
        </authorList>
    </citation>
    <scope>NUCLEOTIDE SEQUENCE [LARGE SCALE GENOMIC DNA]</scope>
    <source>
        <strain evidence="17 18">JCM 7819</strain>
    </source>
</reference>
<comment type="subcellular location">
    <subcellularLocation>
        <location evidence="3">Cytoplasm</location>
    </subcellularLocation>
</comment>
<dbReference type="InterPro" id="IPR002178">
    <property type="entry name" value="PTS_EIIA_type-2_dom"/>
</dbReference>
<dbReference type="RefSeq" id="WP_078366900.1">
    <property type="nucleotide sequence ID" value="NZ_MTJN01000002.1"/>
</dbReference>
<dbReference type="Proteomes" id="UP000190750">
    <property type="component" value="Unassembled WGS sequence"/>
</dbReference>
<gene>
    <name evidence="17" type="ORF">RF819_11085</name>
</gene>
<evidence type="ECO:0000313" key="18">
    <source>
        <dbReference type="Proteomes" id="UP000190750"/>
    </source>
</evidence>
<dbReference type="GO" id="GO:0008965">
    <property type="term" value="F:phosphoenolpyruvate-protein phosphotransferase activity"/>
    <property type="evidence" value="ECO:0007669"/>
    <property type="project" value="UniProtKB-EC"/>
</dbReference>
<evidence type="ECO:0000256" key="1">
    <source>
        <dbReference type="ARBA" id="ARBA00000683"/>
    </source>
</evidence>
<dbReference type="InterPro" id="IPR036637">
    <property type="entry name" value="Phosphohistidine_dom_sf"/>
</dbReference>
<accession>A0A1T1AYF5</accession>
<dbReference type="PANTHER" id="PTHR46244">
    <property type="entry name" value="PHOSPHOENOLPYRUVATE-PROTEIN PHOSPHOTRANSFERASE"/>
    <property type="match status" value="1"/>
</dbReference>
<dbReference type="InterPro" id="IPR001020">
    <property type="entry name" value="PTS_HPr_His_P_site"/>
</dbReference>
<keyword evidence="10 17" id="KW-0808">Transferase</keyword>
<dbReference type="SUPFAM" id="SSF55804">
    <property type="entry name" value="Phoshotransferase/anion transport protein"/>
    <property type="match status" value="1"/>
</dbReference>
<dbReference type="Pfam" id="PF00359">
    <property type="entry name" value="PTS_EIIA_2"/>
    <property type="match status" value="1"/>
</dbReference>
<dbReference type="SUPFAM" id="SSF55594">
    <property type="entry name" value="HPr-like"/>
    <property type="match status" value="1"/>
</dbReference>
<dbReference type="Gene3D" id="3.30.1340.10">
    <property type="entry name" value="HPr-like"/>
    <property type="match status" value="1"/>
</dbReference>
<keyword evidence="8" id="KW-0597">Phosphoprotein</keyword>
<evidence type="ECO:0000256" key="6">
    <source>
        <dbReference type="ARBA" id="ARBA00022448"/>
    </source>
</evidence>
<dbReference type="PROSITE" id="PS51094">
    <property type="entry name" value="PTS_EIIA_TYPE_2"/>
    <property type="match status" value="1"/>
</dbReference>
<dbReference type="Gene3D" id="1.10.274.10">
    <property type="entry name" value="PtsI, HPr-binding domain"/>
    <property type="match status" value="1"/>
</dbReference>
<evidence type="ECO:0000256" key="7">
    <source>
        <dbReference type="ARBA" id="ARBA00022490"/>
    </source>
</evidence>
<dbReference type="AlphaFoldDB" id="A0A1T1AYF5"/>
<organism evidence="17 18">
    <name type="scientific">Rhodoferax fermentans</name>
    <dbReference type="NCBI Taxonomy" id="28066"/>
    <lineage>
        <taxon>Bacteria</taxon>
        <taxon>Pseudomonadati</taxon>
        <taxon>Pseudomonadota</taxon>
        <taxon>Betaproteobacteria</taxon>
        <taxon>Burkholderiales</taxon>
        <taxon>Comamonadaceae</taxon>
        <taxon>Rhodoferax</taxon>
    </lineage>
</organism>
<evidence type="ECO:0000256" key="2">
    <source>
        <dbReference type="ARBA" id="ARBA00001946"/>
    </source>
</evidence>
<name>A0A1T1AYF5_RHOFE</name>
<evidence type="ECO:0000256" key="13">
    <source>
        <dbReference type="ARBA" id="ARBA00022777"/>
    </source>
</evidence>
<evidence type="ECO:0000259" key="15">
    <source>
        <dbReference type="PROSITE" id="PS51094"/>
    </source>
</evidence>
<dbReference type="InterPro" id="IPR035895">
    <property type="entry name" value="HPr-like_sf"/>
</dbReference>
<dbReference type="SUPFAM" id="SSF47831">
    <property type="entry name" value="Enzyme I of the PEP:sugar phosphotransferase system HPr-binding (sub)domain"/>
    <property type="match status" value="1"/>
</dbReference>
<dbReference type="InterPro" id="IPR036618">
    <property type="entry name" value="PtsI_HPr-bd_sf"/>
</dbReference>
<dbReference type="PROSITE" id="PS00742">
    <property type="entry name" value="PEP_ENZYMES_2"/>
    <property type="match status" value="1"/>
</dbReference>
<evidence type="ECO:0000256" key="3">
    <source>
        <dbReference type="ARBA" id="ARBA00004496"/>
    </source>
</evidence>
<comment type="caution">
    <text evidence="17">The sequence shown here is derived from an EMBL/GenBank/DDBJ whole genome shotgun (WGS) entry which is preliminary data.</text>
</comment>
<evidence type="ECO:0000313" key="17">
    <source>
        <dbReference type="EMBL" id="OOV09067.1"/>
    </source>
</evidence>
<evidence type="ECO:0000256" key="10">
    <source>
        <dbReference type="ARBA" id="ARBA00022679"/>
    </source>
</evidence>
<dbReference type="OrthoDB" id="9765468at2"/>
<comment type="catalytic activity">
    <reaction evidence="1">
        <text>L-histidyl-[protein] + phosphoenolpyruvate = N(pros)-phospho-L-histidyl-[protein] + pyruvate</text>
        <dbReference type="Rhea" id="RHEA:23880"/>
        <dbReference type="Rhea" id="RHEA-COMP:9745"/>
        <dbReference type="Rhea" id="RHEA-COMP:9746"/>
        <dbReference type="ChEBI" id="CHEBI:15361"/>
        <dbReference type="ChEBI" id="CHEBI:29979"/>
        <dbReference type="ChEBI" id="CHEBI:58702"/>
        <dbReference type="ChEBI" id="CHEBI:64837"/>
        <dbReference type="EC" id="2.7.3.9"/>
    </reaction>
</comment>
<dbReference type="InterPro" id="IPR023151">
    <property type="entry name" value="PEP_util_CS"/>
</dbReference>
<comment type="cofactor">
    <cofactor evidence="2">
        <name>Mg(2+)</name>
        <dbReference type="ChEBI" id="CHEBI:18420"/>
    </cofactor>
</comment>
<evidence type="ECO:0000256" key="11">
    <source>
        <dbReference type="ARBA" id="ARBA00022683"/>
    </source>
</evidence>
<evidence type="ECO:0000259" key="16">
    <source>
        <dbReference type="PROSITE" id="PS51350"/>
    </source>
</evidence>
<dbReference type="GO" id="GO:0005737">
    <property type="term" value="C:cytoplasm"/>
    <property type="evidence" value="ECO:0007669"/>
    <property type="project" value="UniProtKB-SubCell"/>
</dbReference>
<dbReference type="GO" id="GO:0009401">
    <property type="term" value="P:phosphoenolpyruvate-dependent sugar phosphotransferase system"/>
    <property type="evidence" value="ECO:0007669"/>
    <property type="project" value="UniProtKB-KW"/>
</dbReference>
<dbReference type="SUPFAM" id="SSF51621">
    <property type="entry name" value="Phosphoenolpyruvate/pyruvate domain"/>
    <property type="match status" value="1"/>
</dbReference>
<keyword evidence="13" id="KW-0418">Kinase</keyword>
<dbReference type="Gene3D" id="3.40.930.10">
    <property type="entry name" value="Mannitol-specific EII, Chain A"/>
    <property type="match status" value="1"/>
</dbReference>
<dbReference type="Pfam" id="PF05524">
    <property type="entry name" value="PEP-utilisers_N"/>
    <property type="match status" value="1"/>
</dbReference>
<dbReference type="InterPro" id="IPR015813">
    <property type="entry name" value="Pyrv/PenolPyrv_kinase-like_dom"/>
</dbReference>
<dbReference type="InterPro" id="IPR000121">
    <property type="entry name" value="PEP_util_C"/>
</dbReference>
<dbReference type="PROSITE" id="PS00370">
    <property type="entry name" value="PEP_ENZYMES_PHOS_SITE"/>
    <property type="match status" value="1"/>
</dbReference>
<dbReference type="GO" id="GO:0046872">
    <property type="term" value="F:metal ion binding"/>
    <property type="evidence" value="ECO:0007669"/>
    <property type="project" value="UniProtKB-KW"/>
</dbReference>
<dbReference type="InterPro" id="IPR006318">
    <property type="entry name" value="PTS_EI-like"/>
</dbReference>
<dbReference type="PROSITE" id="PS51350">
    <property type="entry name" value="PTS_HPR_DOM"/>
    <property type="match status" value="1"/>
</dbReference>
<keyword evidence="11" id="KW-0598">Phosphotransferase system</keyword>
<dbReference type="Gene3D" id="3.50.30.10">
    <property type="entry name" value="Phosphohistidine domain"/>
    <property type="match status" value="1"/>
</dbReference>
<dbReference type="InterPro" id="IPR018274">
    <property type="entry name" value="PEP_util_AS"/>
</dbReference>
<feature type="domain" description="HPr" evidence="16">
    <location>
        <begin position="159"/>
        <end position="251"/>
    </location>
</feature>
<dbReference type="InterPro" id="IPR050499">
    <property type="entry name" value="PEP-utilizing_PTS_enzyme"/>
</dbReference>
<protein>
    <recommendedName>
        <fullName evidence="5">phosphoenolpyruvate--protein phosphotransferase</fullName>
        <ecNumber evidence="5">2.7.3.9</ecNumber>
    </recommendedName>
</protein>